<keyword evidence="8" id="KW-0378">Hydrolase</keyword>
<evidence type="ECO:0000256" key="9">
    <source>
        <dbReference type="SAM" id="MobiDB-lite"/>
    </source>
</evidence>
<evidence type="ECO:0000256" key="1">
    <source>
        <dbReference type="ARBA" id="ARBA00008604"/>
    </source>
</evidence>
<feature type="transmembrane region" description="Helical" evidence="8">
    <location>
        <begin position="66"/>
        <end position="87"/>
    </location>
</feature>
<keyword evidence="13" id="KW-1185">Reference proteome</keyword>
<dbReference type="InterPro" id="IPR001108">
    <property type="entry name" value="Peptidase_A22A"/>
</dbReference>
<evidence type="ECO:0000313" key="12">
    <source>
        <dbReference type="Proteomes" id="UP000095284"/>
    </source>
</evidence>
<feature type="compositionally biased region" description="Polar residues" evidence="9">
    <location>
        <begin position="336"/>
        <end position="345"/>
    </location>
</feature>
<dbReference type="OrthoDB" id="20287at2759"/>
<evidence type="ECO:0000256" key="5">
    <source>
        <dbReference type="ARBA" id="ARBA00022989"/>
    </source>
</evidence>
<evidence type="ECO:0000313" key="14">
    <source>
        <dbReference type="WBParaSite" id="BXY_0321000.1"/>
    </source>
</evidence>
<evidence type="ECO:0000256" key="7">
    <source>
        <dbReference type="ARBA" id="ARBA00023136"/>
    </source>
</evidence>
<keyword evidence="2 8" id="KW-0812">Transmembrane</keyword>
<dbReference type="EMBL" id="CAJFDI010000006">
    <property type="protein sequence ID" value="CAD5234832.1"/>
    <property type="molecule type" value="Genomic_DNA"/>
</dbReference>
<reference evidence="11" key="2">
    <citation type="submission" date="2020-08" db="EMBL/GenBank/DDBJ databases">
        <authorList>
            <person name="Kikuchi T."/>
        </authorList>
    </citation>
    <scope>NUCLEOTIDE SEQUENCE</scope>
    <source>
        <strain evidence="10">Ka4C1</strain>
    </source>
</reference>
<comment type="subcellular location">
    <subcellularLocation>
        <location evidence="8">Endoplasmic reticulum membrane</location>
        <topology evidence="8">Multi-pass membrane protein</topology>
    </subcellularLocation>
    <subcellularLocation>
        <location evidence="8">Golgi apparatus membrane</location>
        <topology evidence="8">Multi-pass membrane protein</topology>
    </subcellularLocation>
</comment>
<name>A0A1I7RR63_BURXY</name>
<feature type="transmembrane region" description="Helical" evidence="8">
    <location>
        <begin position="268"/>
        <end position="289"/>
    </location>
</feature>
<dbReference type="GO" id="GO:0034205">
    <property type="term" value="P:amyloid-beta formation"/>
    <property type="evidence" value="ECO:0007669"/>
    <property type="project" value="TreeGrafter"/>
</dbReference>
<gene>
    <name evidence="10" type="ORF">BXYJ_LOCUS14923</name>
</gene>
<dbReference type="GO" id="GO:0005789">
    <property type="term" value="C:endoplasmic reticulum membrane"/>
    <property type="evidence" value="ECO:0007669"/>
    <property type="project" value="UniProtKB-SubCell"/>
</dbReference>
<dbReference type="SMR" id="A0A1I7RR63"/>
<sequence length="407" mass="45780">MSKKLACKFDKGIMSDSTVQNSRIEFSGLSDVNVSQPSSSQRQSRRESDDSEICELKHGASQVIDLFIPVSLCMLAVILSMRSIGYFSRSDGVYMIYTPFTKPTESAGELFIMSIGNALTLLCVVIVMTVGLYLLYKFRYYKVIHGWLCLSTVMLLGFFSAMYFEELLKNFNVAIDYFTFIFIVWNFAVMGIICVHWKGPFRLQQGYLIIMSALMALVFIKHLPEWSVWTVLAALAIWDLVAVLCPLGPLRALVETAQERNEPIFPALIYSSTVMYSAVIPVSTFFMGLESEEDNGNNVVEVPQNIQPLSDRGQRVAPLRGRPQNQEQIPQIQIDGPSNNSQANTSHHHHVHHEDEEKGIKLGLGDFIFYSVLSVGSLSSYLRSVGSPLSELCIYIYCNFFGITVKY</sequence>
<proteinExistence type="inferred from homology"/>
<keyword evidence="5 8" id="KW-1133">Transmembrane helix</keyword>
<accession>A0A1I7RR63</accession>
<evidence type="ECO:0000256" key="6">
    <source>
        <dbReference type="ARBA" id="ARBA00023034"/>
    </source>
</evidence>
<dbReference type="eggNOG" id="KOG2736">
    <property type="taxonomic scope" value="Eukaryota"/>
</dbReference>
<dbReference type="Proteomes" id="UP000659654">
    <property type="component" value="Unassembled WGS sequence"/>
</dbReference>
<keyword evidence="4 8" id="KW-0914">Notch signaling pathway</keyword>
<dbReference type="PANTHER" id="PTHR10202">
    <property type="entry name" value="PRESENILIN"/>
    <property type="match status" value="1"/>
</dbReference>
<dbReference type="Proteomes" id="UP000582659">
    <property type="component" value="Unassembled WGS sequence"/>
</dbReference>
<protein>
    <recommendedName>
        <fullName evidence="8">Presenilin</fullName>
        <ecNumber evidence="8">3.4.23.-</ecNumber>
    </recommendedName>
</protein>
<dbReference type="EMBL" id="CAJFCV020000006">
    <property type="protein sequence ID" value="CAG9130853.1"/>
    <property type="molecule type" value="Genomic_DNA"/>
</dbReference>
<evidence type="ECO:0000256" key="4">
    <source>
        <dbReference type="ARBA" id="ARBA00022976"/>
    </source>
</evidence>
<dbReference type="PANTHER" id="PTHR10202:SF13">
    <property type="entry name" value="PRESENILIN HOMOLOG"/>
    <property type="match status" value="1"/>
</dbReference>
<dbReference type="GO" id="GO:0006509">
    <property type="term" value="P:membrane protein ectodomain proteolysis"/>
    <property type="evidence" value="ECO:0007669"/>
    <property type="project" value="TreeGrafter"/>
</dbReference>
<comment type="similarity">
    <text evidence="1 8">Belongs to the peptidase A22A family.</text>
</comment>
<comment type="subunit">
    <text evidence="8">Homodimer.</text>
</comment>
<dbReference type="PRINTS" id="PR01072">
    <property type="entry name" value="PRESENILIN"/>
</dbReference>
<evidence type="ECO:0000256" key="8">
    <source>
        <dbReference type="RuleBase" id="RU361148"/>
    </source>
</evidence>
<keyword evidence="7 8" id="KW-0472">Membrane</keyword>
<evidence type="ECO:0000256" key="3">
    <source>
        <dbReference type="ARBA" id="ARBA00022824"/>
    </source>
</evidence>
<evidence type="ECO:0000313" key="10">
    <source>
        <dbReference type="EMBL" id="CAD5234832.1"/>
    </source>
</evidence>
<dbReference type="SMART" id="SM00730">
    <property type="entry name" value="PSN"/>
    <property type="match status" value="1"/>
</dbReference>
<keyword evidence="3 8" id="KW-0256">Endoplasmic reticulum</keyword>
<dbReference type="GO" id="GO:0070765">
    <property type="term" value="C:gamma-secretase complex"/>
    <property type="evidence" value="ECO:0007669"/>
    <property type="project" value="TreeGrafter"/>
</dbReference>
<comment type="domain">
    <text evidence="8">The PAL motif is required for normal active site conformation.</text>
</comment>
<organism evidence="12 14">
    <name type="scientific">Bursaphelenchus xylophilus</name>
    <name type="common">Pinewood nematode worm</name>
    <name type="synonym">Aphelenchoides xylophilus</name>
    <dbReference type="NCBI Taxonomy" id="6326"/>
    <lineage>
        <taxon>Eukaryota</taxon>
        <taxon>Metazoa</taxon>
        <taxon>Ecdysozoa</taxon>
        <taxon>Nematoda</taxon>
        <taxon>Chromadorea</taxon>
        <taxon>Rhabditida</taxon>
        <taxon>Tylenchina</taxon>
        <taxon>Tylenchomorpha</taxon>
        <taxon>Aphelenchoidea</taxon>
        <taxon>Aphelenchoididae</taxon>
        <taxon>Bursaphelenchus</taxon>
    </lineage>
</organism>
<feature type="transmembrane region" description="Helical" evidence="8">
    <location>
        <begin position="229"/>
        <end position="247"/>
    </location>
</feature>
<dbReference type="Gene3D" id="1.10.472.100">
    <property type="entry name" value="Presenilin"/>
    <property type="match status" value="1"/>
</dbReference>
<dbReference type="AlphaFoldDB" id="A0A1I7RR63"/>
<feature type="transmembrane region" description="Helical" evidence="8">
    <location>
        <begin position="110"/>
        <end position="136"/>
    </location>
</feature>
<dbReference type="InterPro" id="IPR006639">
    <property type="entry name" value="Preselin/SPP"/>
</dbReference>
<feature type="transmembrane region" description="Helical" evidence="8">
    <location>
        <begin position="207"/>
        <end position="223"/>
    </location>
</feature>
<dbReference type="GO" id="GO:0007219">
    <property type="term" value="P:Notch signaling pathway"/>
    <property type="evidence" value="ECO:0007669"/>
    <property type="project" value="UniProtKB-KW"/>
</dbReference>
<keyword evidence="6 8" id="KW-0333">Golgi apparatus</keyword>
<evidence type="ECO:0000256" key="2">
    <source>
        <dbReference type="ARBA" id="ARBA00022692"/>
    </source>
</evidence>
<reference evidence="14" key="1">
    <citation type="submission" date="2016-11" db="UniProtKB">
        <authorList>
            <consortium name="WormBaseParasite"/>
        </authorList>
    </citation>
    <scope>IDENTIFICATION</scope>
</reference>
<dbReference type="InterPro" id="IPR042524">
    <property type="entry name" value="Presenilin_C"/>
</dbReference>
<feature type="transmembrane region" description="Helical" evidence="8">
    <location>
        <begin position="175"/>
        <end position="195"/>
    </location>
</feature>
<dbReference type="GO" id="GO:0042500">
    <property type="term" value="F:aspartic endopeptidase activity, intramembrane cleaving"/>
    <property type="evidence" value="ECO:0007669"/>
    <property type="project" value="InterPro"/>
</dbReference>
<dbReference type="Pfam" id="PF01080">
    <property type="entry name" value="Presenilin"/>
    <property type="match status" value="1"/>
</dbReference>
<evidence type="ECO:0000313" key="13">
    <source>
        <dbReference type="Proteomes" id="UP000659654"/>
    </source>
</evidence>
<evidence type="ECO:0000313" key="11">
    <source>
        <dbReference type="EMBL" id="CAG9130853.1"/>
    </source>
</evidence>
<feature type="transmembrane region" description="Helical" evidence="8">
    <location>
        <begin position="143"/>
        <end position="163"/>
    </location>
</feature>
<feature type="compositionally biased region" description="Low complexity" evidence="9">
    <location>
        <begin position="323"/>
        <end position="334"/>
    </location>
</feature>
<dbReference type="GO" id="GO:0016485">
    <property type="term" value="P:protein processing"/>
    <property type="evidence" value="ECO:0007669"/>
    <property type="project" value="InterPro"/>
</dbReference>
<dbReference type="GO" id="GO:0055074">
    <property type="term" value="P:calcium ion homeostasis"/>
    <property type="evidence" value="ECO:0007669"/>
    <property type="project" value="TreeGrafter"/>
</dbReference>
<keyword evidence="8" id="KW-0645">Protease</keyword>
<dbReference type="GO" id="GO:0000139">
    <property type="term" value="C:Golgi membrane"/>
    <property type="evidence" value="ECO:0007669"/>
    <property type="project" value="UniProtKB-SubCell"/>
</dbReference>
<comment type="function">
    <text evidence="8">Probable subunit of the gamma-secretase complex, an endoprotease complex that catalyzes the intramembrane cleavage of integral membrane proteins such as Notch receptors.</text>
</comment>
<feature type="region of interest" description="Disordered" evidence="9">
    <location>
        <begin position="313"/>
        <end position="355"/>
    </location>
</feature>
<dbReference type="Proteomes" id="UP000095284">
    <property type="component" value="Unplaced"/>
</dbReference>
<dbReference type="WBParaSite" id="BXY_0321000.1">
    <property type="protein sequence ID" value="BXY_0321000.1"/>
    <property type="gene ID" value="BXY_0321000"/>
</dbReference>
<dbReference type="EC" id="3.4.23.-" evidence="8"/>